<dbReference type="EMBL" id="JAUDCL010000016">
    <property type="protein sequence ID" value="MDM8201532.1"/>
    <property type="molecule type" value="Genomic_DNA"/>
</dbReference>
<dbReference type="Proteomes" id="UP001529380">
    <property type="component" value="Unassembled WGS sequence"/>
</dbReference>
<evidence type="ECO:0000313" key="3">
    <source>
        <dbReference type="Proteomes" id="UP001529380"/>
    </source>
</evidence>
<accession>A0ABT7URM8</accession>
<reference evidence="2 3" key="1">
    <citation type="submission" date="2023-06" db="EMBL/GenBank/DDBJ databases">
        <title>Identification and characterization of horizontal gene transfer across gut microbiota members of farm animals based on homology search.</title>
        <authorList>
            <person name="Schwarzerova J."/>
            <person name="Nykrynova M."/>
            <person name="Jureckova K."/>
            <person name="Cejkova D."/>
            <person name="Rychlik I."/>
        </authorList>
    </citation>
    <scope>NUCLEOTIDE SEQUENCE [LARGE SCALE GENOMIC DNA]</scope>
    <source>
        <strain evidence="2 3">ET340</strain>
    </source>
</reference>
<dbReference type="Pfam" id="PF13560">
    <property type="entry name" value="HTH_31"/>
    <property type="match status" value="1"/>
</dbReference>
<comment type="caution">
    <text evidence="2">The sequence shown here is derived from an EMBL/GenBank/DDBJ whole genome shotgun (WGS) entry which is preliminary data.</text>
</comment>
<dbReference type="SUPFAM" id="SSF47413">
    <property type="entry name" value="lambda repressor-like DNA-binding domains"/>
    <property type="match status" value="1"/>
</dbReference>
<evidence type="ECO:0000313" key="2">
    <source>
        <dbReference type="EMBL" id="MDM8201532.1"/>
    </source>
</evidence>
<dbReference type="RefSeq" id="WP_087185485.1">
    <property type="nucleotide sequence ID" value="NZ_JAUDCL010000016.1"/>
</dbReference>
<dbReference type="PROSITE" id="PS50943">
    <property type="entry name" value="HTH_CROC1"/>
    <property type="match status" value="1"/>
</dbReference>
<dbReference type="CDD" id="cd00093">
    <property type="entry name" value="HTH_XRE"/>
    <property type="match status" value="1"/>
</dbReference>
<dbReference type="InterPro" id="IPR001387">
    <property type="entry name" value="Cro/C1-type_HTH"/>
</dbReference>
<protein>
    <submittedName>
        <fullName evidence="2">Helix-turn-helix transcriptional regulator</fullName>
    </submittedName>
</protein>
<feature type="domain" description="HTH cro/C1-type" evidence="1">
    <location>
        <begin position="15"/>
        <end position="65"/>
    </location>
</feature>
<dbReference type="Gene3D" id="1.10.260.40">
    <property type="entry name" value="lambda repressor-like DNA-binding domains"/>
    <property type="match status" value="1"/>
</dbReference>
<dbReference type="InterPro" id="IPR010982">
    <property type="entry name" value="Lambda_DNA-bd_dom_sf"/>
</dbReference>
<name>A0ABT7URM8_9FIRM</name>
<dbReference type="SMART" id="SM00530">
    <property type="entry name" value="HTH_XRE"/>
    <property type="match status" value="1"/>
</dbReference>
<organism evidence="2 3">
    <name type="scientific">Allofournierella massiliensis</name>
    <dbReference type="NCBI Taxonomy" id="1650663"/>
    <lineage>
        <taxon>Bacteria</taxon>
        <taxon>Bacillati</taxon>
        <taxon>Bacillota</taxon>
        <taxon>Clostridia</taxon>
        <taxon>Eubacteriales</taxon>
        <taxon>Oscillospiraceae</taxon>
        <taxon>Allofournierella</taxon>
    </lineage>
</organism>
<proteinExistence type="predicted"/>
<sequence>MKFKRAFSSEIFVRRHQLGLTQETVAELAGISTRWYQQIESGRRTPSGRLLLRLCAILHIDARLFYCTVGVDPAQLDWLTLDDHQAG</sequence>
<gene>
    <name evidence="2" type="ORF">QUW08_09530</name>
</gene>
<evidence type="ECO:0000259" key="1">
    <source>
        <dbReference type="PROSITE" id="PS50943"/>
    </source>
</evidence>
<keyword evidence="3" id="KW-1185">Reference proteome</keyword>